<evidence type="ECO:0000313" key="1">
    <source>
        <dbReference type="EMBL" id="KHJ99121.1"/>
    </source>
</evidence>
<dbReference type="OrthoDB" id="5828215at2759"/>
<evidence type="ECO:0000313" key="2">
    <source>
        <dbReference type="Proteomes" id="UP000053660"/>
    </source>
</evidence>
<protein>
    <submittedName>
        <fullName evidence="1">Uncharacterized protein</fullName>
    </submittedName>
</protein>
<dbReference type="EMBL" id="KN549243">
    <property type="protein sequence ID" value="KHJ99121.1"/>
    <property type="molecule type" value="Genomic_DNA"/>
</dbReference>
<name>A0A0B1TSP6_OESDE</name>
<sequence>MDAQMNDKVITAPRSIVKFPNIGNELCHYEAGSQQFTLKLCRKLQQDQQNQPSLVSLSFKKVVRLDRHQAKSVHRINHFCLSKKDLECKVAEVLDALNVDCLPEAVYRLGKYNEKGKRLIKVVLPSMKRFAIALANAHKLRGTALSNIYVRENMTAAERAKDFELLQEALQRNQNKATKEWIPYVQIHAISLAQNG</sequence>
<organism evidence="1 2">
    <name type="scientific">Oesophagostomum dentatum</name>
    <name type="common">Nodular worm</name>
    <dbReference type="NCBI Taxonomy" id="61180"/>
    <lineage>
        <taxon>Eukaryota</taxon>
        <taxon>Metazoa</taxon>
        <taxon>Ecdysozoa</taxon>
        <taxon>Nematoda</taxon>
        <taxon>Chromadorea</taxon>
        <taxon>Rhabditida</taxon>
        <taxon>Rhabditina</taxon>
        <taxon>Rhabditomorpha</taxon>
        <taxon>Strongyloidea</taxon>
        <taxon>Strongylidae</taxon>
        <taxon>Oesophagostomum</taxon>
    </lineage>
</organism>
<accession>A0A0B1TSP6</accession>
<reference evidence="1 2" key="1">
    <citation type="submission" date="2014-03" db="EMBL/GenBank/DDBJ databases">
        <title>Draft genome of the hookworm Oesophagostomum dentatum.</title>
        <authorList>
            <person name="Mitreva M."/>
        </authorList>
    </citation>
    <scope>NUCLEOTIDE SEQUENCE [LARGE SCALE GENOMIC DNA]</scope>
    <source>
        <strain evidence="1 2">OD-Hann</strain>
    </source>
</reference>
<dbReference type="AlphaFoldDB" id="A0A0B1TSP6"/>
<gene>
    <name evidence="1" type="ORF">OESDEN_00889</name>
</gene>
<dbReference type="Proteomes" id="UP000053660">
    <property type="component" value="Unassembled WGS sequence"/>
</dbReference>
<keyword evidence="2" id="KW-1185">Reference proteome</keyword>
<proteinExistence type="predicted"/>